<reference evidence="2" key="1">
    <citation type="submission" date="2020-08" db="EMBL/GenBank/DDBJ databases">
        <title>Multicomponent nature underlies the extraordinary mechanical properties of spider dragline silk.</title>
        <authorList>
            <person name="Kono N."/>
            <person name="Nakamura H."/>
            <person name="Mori M."/>
            <person name="Yoshida Y."/>
            <person name="Ohtoshi R."/>
            <person name="Malay A.D."/>
            <person name="Moran D.A.P."/>
            <person name="Tomita M."/>
            <person name="Numata K."/>
            <person name="Arakawa K."/>
        </authorList>
    </citation>
    <scope>NUCLEOTIDE SEQUENCE</scope>
</reference>
<organism evidence="2 3">
    <name type="scientific">Nephila pilipes</name>
    <name type="common">Giant wood spider</name>
    <name type="synonym">Nephila maculata</name>
    <dbReference type="NCBI Taxonomy" id="299642"/>
    <lineage>
        <taxon>Eukaryota</taxon>
        <taxon>Metazoa</taxon>
        <taxon>Ecdysozoa</taxon>
        <taxon>Arthropoda</taxon>
        <taxon>Chelicerata</taxon>
        <taxon>Arachnida</taxon>
        <taxon>Araneae</taxon>
        <taxon>Araneomorphae</taxon>
        <taxon>Entelegynae</taxon>
        <taxon>Araneoidea</taxon>
        <taxon>Nephilidae</taxon>
        <taxon>Nephila</taxon>
    </lineage>
</organism>
<keyword evidence="3" id="KW-1185">Reference proteome</keyword>
<evidence type="ECO:0000259" key="1">
    <source>
        <dbReference type="Pfam" id="PF07807"/>
    </source>
</evidence>
<evidence type="ECO:0000313" key="3">
    <source>
        <dbReference type="Proteomes" id="UP000887013"/>
    </source>
</evidence>
<accession>A0A8X6QVF6</accession>
<proteinExistence type="predicted"/>
<dbReference type="Pfam" id="PF07807">
    <property type="entry name" value="RED_C"/>
    <property type="match status" value="1"/>
</dbReference>
<dbReference type="EMBL" id="BMAW01084412">
    <property type="protein sequence ID" value="GFU38710.1"/>
    <property type="molecule type" value="Genomic_DNA"/>
</dbReference>
<protein>
    <recommendedName>
        <fullName evidence="1">Protein RED C-terminal domain-containing protein</fullName>
    </recommendedName>
</protein>
<sequence>MLNGILVLQNNTVNNKGALPKATFRYGAKITDGRKTKITKSGKRDEKTKWFIIDREAFCDPDTLKNFDILVCAASIQVIKYNNHLTYLTNSAFIVQKYQGGNCHCNGMI</sequence>
<dbReference type="InterPro" id="IPR012492">
    <property type="entry name" value="RED_C"/>
</dbReference>
<dbReference type="AlphaFoldDB" id="A0A8X6QVF6"/>
<comment type="caution">
    <text evidence="2">The sequence shown here is derived from an EMBL/GenBank/DDBJ whole genome shotgun (WGS) entry which is preliminary data.</text>
</comment>
<gene>
    <name evidence="2" type="ORF">NPIL_47401</name>
</gene>
<feature type="domain" description="Protein RED C-terminal" evidence="1">
    <location>
        <begin position="13"/>
        <end position="49"/>
    </location>
</feature>
<dbReference type="OrthoDB" id="3366823at2759"/>
<dbReference type="Proteomes" id="UP000887013">
    <property type="component" value="Unassembled WGS sequence"/>
</dbReference>
<name>A0A8X6QVF6_NEPPI</name>
<evidence type="ECO:0000313" key="2">
    <source>
        <dbReference type="EMBL" id="GFU38710.1"/>
    </source>
</evidence>